<dbReference type="PANTHER" id="PTHR11079">
    <property type="entry name" value="CYTOSINE DEAMINASE FAMILY MEMBER"/>
    <property type="match status" value="1"/>
</dbReference>
<dbReference type="InterPro" id="IPR002125">
    <property type="entry name" value="CMP_dCMP_dom"/>
</dbReference>
<dbReference type="Proteomes" id="UP000799764">
    <property type="component" value="Unassembled WGS sequence"/>
</dbReference>
<name>A0A9P4UHK4_9PLEO</name>
<gene>
    <name evidence="2" type="ORF">P171DRAFT_427838</name>
</gene>
<dbReference type="SUPFAM" id="SSF53927">
    <property type="entry name" value="Cytidine deaminase-like"/>
    <property type="match status" value="1"/>
</dbReference>
<proteinExistence type="predicted"/>
<dbReference type="EMBL" id="MU001494">
    <property type="protein sequence ID" value="KAF2449663.1"/>
    <property type="molecule type" value="Genomic_DNA"/>
</dbReference>
<organism evidence="2 3">
    <name type="scientific">Karstenula rhodostoma CBS 690.94</name>
    <dbReference type="NCBI Taxonomy" id="1392251"/>
    <lineage>
        <taxon>Eukaryota</taxon>
        <taxon>Fungi</taxon>
        <taxon>Dikarya</taxon>
        <taxon>Ascomycota</taxon>
        <taxon>Pezizomycotina</taxon>
        <taxon>Dothideomycetes</taxon>
        <taxon>Pleosporomycetidae</taxon>
        <taxon>Pleosporales</taxon>
        <taxon>Massarineae</taxon>
        <taxon>Didymosphaeriaceae</taxon>
        <taxon>Karstenula</taxon>
    </lineage>
</organism>
<dbReference type="GO" id="GO:0006139">
    <property type="term" value="P:nucleobase-containing compound metabolic process"/>
    <property type="evidence" value="ECO:0007669"/>
    <property type="project" value="UniProtKB-ARBA"/>
</dbReference>
<evidence type="ECO:0000259" key="1">
    <source>
        <dbReference type="PROSITE" id="PS51747"/>
    </source>
</evidence>
<accession>A0A9P4UHK4</accession>
<dbReference type="PROSITE" id="PS51747">
    <property type="entry name" value="CYT_DCMP_DEAMINASES_2"/>
    <property type="match status" value="1"/>
</dbReference>
<dbReference type="OrthoDB" id="252265at2759"/>
<evidence type="ECO:0000313" key="2">
    <source>
        <dbReference type="EMBL" id="KAF2449663.1"/>
    </source>
</evidence>
<dbReference type="AlphaFoldDB" id="A0A9P4UHK4"/>
<dbReference type="Pfam" id="PF18785">
    <property type="entry name" value="Inv-AAD"/>
    <property type="match status" value="1"/>
</dbReference>
<dbReference type="PANTHER" id="PTHR11079:SF162">
    <property type="entry name" value="RIBOFLAVIN BIOSYNTHESIS PROTEIN PYRD, CHLOROPLASTIC"/>
    <property type="match status" value="1"/>
</dbReference>
<comment type="caution">
    <text evidence="2">The sequence shown here is derived from an EMBL/GenBank/DDBJ whole genome shotgun (WGS) entry which is preliminary data.</text>
</comment>
<evidence type="ECO:0000313" key="3">
    <source>
        <dbReference type="Proteomes" id="UP000799764"/>
    </source>
</evidence>
<protein>
    <submittedName>
        <fullName evidence="2">Cytidine deaminase-like protein</fullName>
    </submittedName>
</protein>
<dbReference type="InterPro" id="IPR016193">
    <property type="entry name" value="Cytidine_deaminase-like"/>
</dbReference>
<dbReference type="Gene3D" id="3.40.140.10">
    <property type="entry name" value="Cytidine Deaminase, domain 2"/>
    <property type="match status" value="1"/>
</dbReference>
<reference evidence="2" key="1">
    <citation type="journal article" date="2020" name="Stud. Mycol.">
        <title>101 Dothideomycetes genomes: a test case for predicting lifestyles and emergence of pathogens.</title>
        <authorList>
            <person name="Haridas S."/>
            <person name="Albert R."/>
            <person name="Binder M."/>
            <person name="Bloem J."/>
            <person name="Labutti K."/>
            <person name="Salamov A."/>
            <person name="Andreopoulos B."/>
            <person name="Baker S."/>
            <person name="Barry K."/>
            <person name="Bills G."/>
            <person name="Bluhm B."/>
            <person name="Cannon C."/>
            <person name="Castanera R."/>
            <person name="Culley D."/>
            <person name="Daum C."/>
            <person name="Ezra D."/>
            <person name="Gonzalez J."/>
            <person name="Henrissat B."/>
            <person name="Kuo A."/>
            <person name="Liang C."/>
            <person name="Lipzen A."/>
            <person name="Lutzoni F."/>
            <person name="Magnuson J."/>
            <person name="Mondo S."/>
            <person name="Nolan M."/>
            <person name="Ohm R."/>
            <person name="Pangilinan J."/>
            <person name="Park H.-J."/>
            <person name="Ramirez L."/>
            <person name="Alfaro M."/>
            <person name="Sun H."/>
            <person name="Tritt A."/>
            <person name="Yoshinaga Y."/>
            <person name="Zwiers L.-H."/>
            <person name="Turgeon B."/>
            <person name="Goodwin S."/>
            <person name="Spatafora J."/>
            <person name="Crous P."/>
            <person name="Grigoriev I."/>
        </authorList>
    </citation>
    <scope>NUCLEOTIDE SEQUENCE</scope>
    <source>
        <strain evidence="2">CBS 690.94</strain>
    </source>
</reference>
<sequence length="184" mass="20175">MCLQDSESVPVPQETVEDVVDHKVLMQEALQEAKQSPPKPSNFCVGALLVDLETGEVLSRGYTLEVEGNTHAEQCCLIKFAQAHDLPEERVGEVLPSNTAIYTTMEPCNMRLSGSLPCVDRIIRTKTKDGAAAIKKVYLGVQEPEKFVGENQGRAKLQEHGIECIHVPGLEEEILKVATAGHQK</sequence>
<dbReference type="GO" id="GO:0008835">
    <property type="term" value="F:diaminohydroxyphosphoribosylaminopyrimidine deaminase activity"/>
    <property type="evidence" value="ECO:0007669"/>
    <property type="project" value="TreeGrafter"/>
</dbReference>
<feature type="domain" description="CMP/dCMP-type deaminase" evidence="1">
    <location>
        <begin position="20"/>
        <end position="150"/>
    </location>
</feature>
<keyword evidence="3" id="KW-1185">Reference proteome</keyword>